<sequence>MINTAQSFAFEAMEVIPDYQKSVRCIKRLAETNLINSQYEVATED</sequence>
<proteinExistence type="predicted"/>
<comment type="caution">
    <text evidence="1">The sequence shown here is derived from an EMBL/GenBank/DDBJ whole genome shotgun (WGS) entry which is preliminary data.</text>
</comment>
<gene>
    <name evidence="1" type="ORF">EZS27_042983</name>
</gene>
<dbReference type="InterPro" id="IPR045692">
    <property type="entry name" value="DUF6057"/>
</dbReference>
<protein>
    <submittedName>
        <fullName evidence="1">Uncharacterized protein</fullName>
    </submittedName>
</protein>
<evidence type="ECO:0000313" key="1">
    <source>
        <dbReference type="EMBL" id="KAA6305365.1"/>
    </source>
</evidence>
<dbReference type="EMBL" id="SNRY01010759">
    <property type="protein sequence ID" value="KAA6305365.1"/>
    <property type="molecule type" value="Genomic_DNA"/>
</dbReference>
<accession>A0A5J4P7E5</accession>
<feature type="non-terminal residue" evidence="1">
    <location>
        <position position="1"/>
    </location>
</feature>
<reference evidence="1" key="1">
    <citation type="submission" date="2019-03" db="EMBL/GenBank/DDBJ databases">
        <title>Single cell metagenomics reveals metabolic interactions within the superorganism composed of flagellate Streblomastix strix and complex community of Bacteroidetes bacteria on its surface.</title>
        <authorList>
            <person name="Treitli S.C."/>
            <person name="Kolisko M."/>
            <person name="Husnik F."/>
            <person name="Keeling P."/>
            <person name="Hampl V."/>
        </authorList>
    </citation>
    <scope>NUCLEOTIDE SEQUENCE</scope>
    <source>
        <strain evidence="1">STM</strain>
    </source>
</reference>
<organism evidence="1">
    <name type="scientific">termite gut metagenome</name>
    <dbReference type="NCBI Taxonomy" id="433724"/>
    <lineage>
        <taxon>unclassified sequences</taxon>
        <taxon>metagenomes</taxon>
        <taxon>organismal metagenomes</taxon>
    </lineage>
</organism>
<name>A0A5J4P7E5_9ZZZZ</name>
<dbReference type="Pfam" id="PF19529">
    <property type="entry name" value="DUF6057"/>
    <property type="match status" value="1"/>
</dbReference>
<dbReference type="AlphaFoldDB" id="A0A5J4P7E5"/>